<keyword evidence="5 8" id="KW-0472">Membrane</keyword>
<comment type="caution">
    <text evidence="10">The sequence shown here is derived from an EMBL/GenBank/DDBJ whole genome shotgun (WGS) entry which is preliminary data.</text>
</comment>
<evidence type="ECO:0000256" key="4">
    <source>
        <dbReference type="ARBA" id="ARBA00022989"/>
    </source>
</evidence>
<dbReference type="PANTHER" id="PTHR23037">
    <property type="entry name" value="CYTOKINE RECEPTOR"/>
    <property type="match status" value="1"/>
</dbReference>
<feature type="domain" description="Fibronectin type-III" evidence="9">
    <location>
        <begin position="6"/>
        <end position="100"/>
    </location>
</feature>
<evidence type="ECO:0000313" key="11">
    <source>
        <dbReference type="Proteomes" id="UP001142489"/>
    </source>
</evidence>
<organism evidence="10 11">
    <name type="scientific">Phrynocephalus forsythii</name>
    <dbReference type="NCBI Taxonomy" id="171643"/>
    <lineage>
        <taxon>Eukaryota</taxon>
        <taxon>Metazoa</taxon>
        <taxon>Chordata</taxon>
        <taxon>Craniata</taxon>
        <taxon>Vertebrata</taxon>
        <taxon>Euteleostomi</taxon>
        <taxon>Lepidosauria</taxon>
        <taxon>Squamata</taxon>
        <taxon>Bifurcata</taxon>
        <taxon>Unidentata</taxon>
        <taxon>Episquamata</taxon>
        <taxon>Toxicofera</taxon>
        <taxon>Iguania</taxon>
        <taxon>Acrodonta</taxon>
        <taxon>Agamidae</taxon>
        <taxon>Agaminae</taxon>
        <taxon>Phrynocephalus</taxon>
    </lineage>
</organism>
<evidence type="ECO:0000256" key="3">
    <source>
        <dbReference type="ARBA" id="ARBA00022729"/>
    </source>
</evidence>
<dbReference type="CDD" id="cd00063">
    <property type="entry name" value="FN3"/>
    <property type="match status" value="1"/>
</dbReference>
<dbReference type="InterPro" id="IPR036116">
    <property type="entry name" value="FN3_sf"/>
</dbReference>
<comment type="subcellular location">
    <subcellularLocation>
        <location evidence="1">Membrane</location>
        <topology evidence="1">Single-pass type I membrane protein</topology>
    </subcellularLocation>
</comment>
<dbReference type="InterPro" id="IPR013783">
    <property type="entry name" value="Ig-like_fold"/>
</dbReference>
<gene>
    <name evidence="10" type="ORF">JRQ81_019165</name>
</gene>
<evidence type="ECO:0000313" key="10">
    <source>
        <dbReference type="EMBL" id="KAJ7319654.1"/>
    </source>
</evidence>
<evidence type="ECO:0000256" key="1">
    <source>
        <dbReference type="ARBA" id="ARBA00004479"/>
    </source>
</evidence>
<reference evidence="10" key="1">
    <citation type="journal article" date="2023" name="DNA Res.">
        <title>Chromosome-level genome assembly of Phrynocephalus forsythii using third-generation DNA sequencing and Hi-C analysis.</title>
        <authorList>
            <person name="Qi Y."/>
            <person name="Zhao W."/>
            <person name="Zhao Y."/>
            <person name="Niu C."/>
            <person name="Cao S."/>
            <person name="Zhang Y."/>
        </authorList>
    </citation>
    <scope>NUCLEOTIDE SEQUENCE</scope>
    <source>
        <tissue evidence="10">Muscle</tissue>
    </source>
</reference>
<dbReference type="OrthoDB" id="9835959at2759"/>
<accession>A0A9Q0XPN0</accession>
<evidence type="ECO:0000256" key="5">
    <source>
        <dbReference type="ARBA" id="ARBA00023136"/>
    </source>
</evidence>
<name>A0A9Q0XPN0_9SAUR</name>
<dbReference type="PANTHER" id="PTHR23037:SF46">
    <property type="entry name" value="INTERLEUKIN 5 RECEPTOR SUBUNIT ALPHA"/>
    <property type="match status" value="1"/>
</dbReference>
<evidence type="ECO:0000259" key="9">
    <source>
        <dbReference type="PROSITE" id="PS50853"/>
    </source>
</evidence>
<dbReference type="SUPFAM" id="SSF49265">
    <property type="entry name" value="Fibronectin type III"/>
    <property type="match status" value="1"/>
</dbReference>
<dbReference type="Gene3D" id="2.60.40.10">
    <property type="entry name" value="Immunoglobulins"/>
    <property type="match status" value="1"/>
</dbReference>
<feature type="transmembrane region" description="Helical" evidence="8">
    <location>
        <begin position="104"/>
        <end position="125"/>
    </location>
</feature>
<dbReference type="PROSITE" id="PS50853">
    <property type="entry name" value="FN3"/>
    <property type="match status" value="1"/>
</dbReference>
<keyword evidence="3" id="KW-0732">Signal</keyword>
<dbReference type="EMBL" id="JAPFRF010000010">
    <property type="protein sequence ID" value="KAJ7319654.1"/>
    <property type="molecule type" value="Genomic_DNA"/>
</dbReference>
<evidence type="ECO:0000256" key="8">
    <source>
        <dbReference type="SAM" id="Phobius"/>
    </source>
</evidence>
<keyword evidence="7" id="KW-0325">Glycoprotein</keyword>
<evidence type="ECO:0000256" key="7">
    <source>
        <dbReference type="ARBA" id="ARBA00023180"/>
    </source>
</evidence>
<dbReference type="Proteomes" id="UP001142489">
    <property type="component" value="Unassembled WGS sequence"/>
</dbReference>
<keyword evidence="11" id="KW-1185">Reference proteome</keyword>
<dbReference type="GO" id="GO:0004896">
    <property type="term" value="F:cytokine receptor activity"/>
    <property type="evidence" value="ECO:0007669"/>
    <property type="project" value="TreeGrafter"/>
</dbReference>
<dbReference type="GO" id="GO:0009897">
    <property type="term" value="C:external side of plasma membrane"/>
    <property type="evidence" value="ECO:0007669"/>
    <property type="project" value="TreeGrafter"/>
</dbReference>
<evidence type="ECO:0000256" key="6">
    <source>
        <dbReference type="ARBA" id="ARBA00023170"/>
    </source>
</evidence>
<protein>
    <recommendedName>
        <fullName evidence="9">Fibronectin type-III domain-containing protein</fullName>
    </recommendedName>
</protein>
<evidence type="ECO:0000256" key="2">
    <source>
        <dbReference type="ARBA" id="ARBA00022692"/>
    </source>
</evidence>
<dbReference type="AlphaFoldDB" id="A0A9Q0XPN0"/>
<keyword evidence="6" id="KW-0675">Receptor</keyword>
<dbReference type="InterPro" id="IPR003961">
    <property type="entry name" value="FN3_dom"/>
</dbReference>
<sequence length="186" mass="21046">MEKIGPPQNITVTCQEMPYCTVRWKAPPTSRNVPNTCLKYQIKDEIRNTPDNVYAATTSKNYSNSVRYKLRIRTDNNSLCPVAKEFGEWSEPIEFGTDPPSFHLMHLILAGLATALGILLLFCICKRCLAWQNLHGPIPQPKDLYLQCEKNVGKAWMDLISTAAPNENITVVEEVTTNCKRHEPDP</sequence>
<keyword evidence="2 8" id="KW-0812">Transmembrane</keyword>
<proteinExistence type="predicted"/>
<keyword evidence="4 8" id="KW-1133">Transmembrane helix</keyword>